<comment type="caution">
    <text evidence="1">The sequence shown here is derived from an EMBL/GenBank/DDBJ whole genome shotgun (WGS) entry which is preliminary data.</text>
</comment>
<proteinExistence type="predicted"/>
<dbReference type="EMBL" id="JBHSBI010000019">
    <property type="protein sequence ID" value="MFC4012113.1"/>
    <property type="molecule type" value="Genomic_DNA"/>
</dbReference>
<evidence type="ECO:0000313" key="2">
    <source>
        <dbReference type="Proteomes" id="UP001595851"/>
    </source>
</evidence>
<name>A0ABV8GGZ9_9ACTN</name>
<gene>
    <name evidence="1" type="ORF">ACFOY2_33100</name>
</gene>
<keyword evidence="2" id="KW-1185">Reference proteome</keyword>
<accession>A0ABV8GGZ9</accession>
<protein>
    <submittedName>
        <fullName evidence="1">Uncharacterized protein</fullName>
    </submittedName>
</protein>
<sequence>MISFTSLIKLVTPLLLLIPQLIEVAFKLPPVFERFGTFTLPIKLPVWLNIALTIGGAAAGCAQVQPHVHQ</sequence>
<organism evidence="1 2">
    <name type="scientific">Nonomuraea purpurea</name>
    <dbReference type="NCBI Taxonomy" id="1849276"/>
    <lineage>
        <taxon>Bacteria</taxon>
        <taxon>Bacillati</taxon>
        <taxon>Actinomycetota</taxon>
        <taxon>Actinomycetes</taxon>
        <taxon>Streptosporangiales</taxon>
        <taxon>Streptosporangiaceae</taxon>
        <taxon>Nonomuraea</taxon>
    </lineage>
</organism>
<evidence type="ECO:0000313" key="1">
    <source>
        <dbReference type="EMBL" id="MFC4012113.1"/>
    </source>
</evidence>
<dbReference type="RefSeq" id="WP_379532034.1">
    <property type="nucleotide sequence ID" value="NZ_JBHSBI010000019.1"/>
</dbReference>
<dbReference type="Proteomes" id="UP001595851">
    <property type="component" value="Unassembled WGS sequence"/>
</dbReference>
<reference evidence="2" key="1">
    <citation type="journal article" date="2019" name="Int. J. Syst. Evol. Microbiol.">
        <title>The Global Catalogue of Microorganisms (GCM) 10K type strain sequencing project: providing services to taxonomists for standard genome sequencing and annotation.</title>
        <authorList>
            <consortium name="The Broad Institute Genomics Platform"/>
            <consortium name="The Broad Institute Genome Sequencing Center for Infectious Disease"/>
            <person name="Wu L."/>
            <person name="Ma J."/>
        </authorList>
    </citation>
    <scope>NUCLEOTIDE SEQUENCE [LARGE SCALE GENOMIC DNA]</scope>
    <source>
        <strain evidence="2">TBRC 1276</strain>
    </source>
</reference>